<proteinExistence type="predicted"/>
<dbReference type="PROSITE" id="PS51886">
    <property type="entry name" value="TLDC"/>
    <property type="match status" value="1"/>
</dbReference>
<dbReference type="Pfam" id="PF00651">
    <property type="entry name" value="BTB"/>
    <property type="match status" value="1"/>
</dbReference>
<dbReference type="Gene3D" id="3.30.710.10">
    <property type="entry name" value="Potassium Channel Kv1.1, Chain A"/>
    <property type="match status" value="1"/>
</dbReference>
<keyword evidence="4" id="KW-1185">Reference proteome</keyword>
<dbReference type="EMBL" id="AUPC02000025">
    <property type="protein sequence ID" value="POG79330.1"/>
    <property type="molecule type" value="Genomic_DNA"/>
</dbReference>
<dbReference type="SMART" id="SM00225">
    <property type="entry name" value="BTB"/>
    <property type="match status" value="1"/>
</dbReference>
<evidence type="ECO:0000259" key="1">
    <source>
        <dbReference type="PROSITE" id="PS50097"/>
    </source>
</evidence>
<reference evidence="3 4" key="2">
    <citation type="journal article" date="2018" name="New Phytol.">
        <title>High intraspecific genome diversity in the model arbuscular mycorrhizal symbiont Rhizophagus irregularis.</title>
        <authorList>
            <person name="Chen E.C.H."/>
            <person name="Morin E."/>
            <person name="Beaudet D."/>
            <person name="Noel J."/>
            <person name="Yildirir G."/>
            <person name="Ndikumana S."/>
            <person name="Charron P."/>
            <person name="St-Onge C."/>
            <person name="Giorgi J."/>
            <person name="Kruger M."/>
            <person name="Marton T."/>
            <person name="Ropars J."/>
            <person name="Grigoriev I.V."/>
            <person name="Hainaut M."/>
            <person name="Henrissat B."/>
            <person name="Roux C."/>
            <person name="Martin F."/>
            <person name="Corradi N."/>
        </authorList>
    </citation>
    <scope>NUCLEOTIDE SEQUENCE [LARGE SCALE GENOMIC DNA]</scope>
    <source>
        <strain evidence="3 4">DAOM 197198</strain>
    </source>
</reference>
<evidence type="ECO:0000313" key="4">
    <source>
        <dbReference type="Proteomes" id="UP000018888"/>
    </source>
</evidence>
<evidence type="ECO:0008006" key="5">
    <source>
        <dbReference type="Google" id="ProtNLM"/>
    </source>
</evidence>
<dbReference type="PANTHER" id="PTHR46306">
    <property type="entry name" value="BTB/POZ DOMAIN-CONTAINING PROTEIN 9"/>
    <property type="match status" value="1"/>
</dbReference>
<sequence>MREGKAGFQENVFNYLTSRLLKVSMNLDFTKEILIKTKMEVEDSKKHDFIINIDKDINKKEYRVHSIIIETRSTYVQDAISNGLARKENDIFILELPDISVDVFDILISYIYGGIIDLDKKDASDILNLLIACEIFKLKELYDYIQDYLINNYQDWLKQNFALIQQVGSKTSEFTKLQDYWSTTIRKEPKILFNAIDFTTVDKEALLSIYKDEELCMEENELWDRIIHWGKAQNTDFPEDIDKWTAKDFNVLKKTIDDFLPHIRFYEISSEDFCYKIMPYNSLLSNDLYQDLSRYHLVSSWTPKFNRLTPRRKNIPLDSKLINFEQAILISSWIQGNKDNKIQNKFKKNYYDFQLITRGSRDGFTGEIFHKMCDNKGPTITVLRLKNESSILGGYSPIDWDINKRGNFEKTLDSFIFSFIDKETILSRVKEPDNAIYQFDGSNFVDLQLNYTFNSKNGVYYSLRAYEKQIIQNEGNFVVDEYEVFSVTKKSG</sequence>
<dbReference type="Pfam" id="PF07534">
    <property type="entry name" value="TLD"/>
    <property type="match status" value="1"/>
</dbReference>
<dbReference type="CDD" id="cd18186">
    <property type="entry name" value="BTB_POZ_ZBTB_KLHL-like"/>
    <property type="match status" value="1"/>
</dbReference>
<dbReference type="InterPro" id="IPR006571">
    <property type="entry name" value="TLDc_dom"/>
</dbReference>
<dbReference type="InterPro" id="IPR000210">
    <property type="entry name" value="BTB/POZ_dom"/>
</dbReference>
<evidence type="ECO:0000313" key="3">
    <source>
        <dbReference type="EMBL" id="POG79330.1"/>
    </source>
</evidence>
<feature type="domain" description="BTB" evidence="1">
    <location>
        <begin position="47"/>
        <end position="120"/>
    </location>
</feature>
<gene>
    <name evidence="3" type="ORF">GLOIN_2v1765555</name>
</gene>
<feature type="domain" description="TLDc" evidence="2">
    <location>
        <begin position="320"/>
        <end position="488"/>
    </location>
</feature>
<accession>A0A2P4QNW6</accession>
<dbReference type="VEuPathDB" id="FungiDB:RhiirFUN_011641"/>
<organism evidence="3 4">
    <name type="scientific">Rhizophagus irregularis (strain DAOM 181602 / DAOM 197198 / MUCL 43194)</name>
    <name type="common">Arbuscular mycorrhizal fungus</name>
    <name type="synonym">Glomus intraradices</name>
    <dbReference type="NCBI Taxonomy" id="747089"/>
    <lineage>
        <taxon>Eukaryota</taxon>
        <taxon>Fungi</taxon>
        <taxon>Fungi incertae sedis</taxon>
        <taxon>Mucoromycota</taxon>
        <taxon>Glomeromycotina</taxon>
        <taxon>Glomeromycetes</taxon>
        <taxon>Glomerales</taxon>
        <taxon>Glomeraceae</taxon>
        <taxon>Rhizophagus</taxon>
    </lineage>
</organism>
<comment type="caution">
    <text evidence="3">The sequence shown here is derived from an EMBL/GenBank/DDBJ whole genome shotgun (WGS) entry which is preliminary data.</text>
</comment>
<reference evidence="3 4" key="1">
    <citation type="journal article" date="2013" name="Proc. Natl. Acad. Sci. U.S.A.">
        <title>Genome of an arbuscular mycorrhizal fungus provides insight into the oldest plant symbiosis.</title>
        <authorList>
            <person name="Tisserant E."/>
            <person name="Malbreil M."/>
            <person name="Kuo A."/>
            <person name="Kohler A."/>
            <person name="Symeonidi A."/>
            <person name="Balestrini R."/>
            <person name="Charron P."/>
            <person name="Duensing N."/>
            <person name="Frei Dit Frey N."/>
            <person name="Gianinazzi-Pearson V."/>
            <person name="Gilbert L.B."/>
            <person name="Handa Y."/>
            <person name="Herr J.R."/>
            <person name="Hijri M."/>
            <person name="Koul R."/>
            <person name="Kawaguchi M."/>
            <person name="Krajinski F."/>
            <person name="Lammers P.J."/>
            <person name="Masclaux F.G."/>
            <person name="Murat C."/>
            <person name="Morin E."/>
            <person name="Ndikumana S."/>
            <person name="Pagni M."/>
            <person name="Petitpierre D."/>
            <person name="Requena N."/>
            <person name="Rosikiewicz P."/>
            <person name="Riley R."/>
            <person name="Saito K."/>
            <person name="San Clemente H."/>
            <person name="Shapiro H."/>
            <person name="van Tuinen D."/>
            <person name="Becard G."/>
            <person name="Bonfante P."/>
            <person name="Paszkowski U."/>
            <person name="Shachar-Hill Y.Y."/>
            <person name="Tuskan G.A."/>
            <person name="Young P.W."/>
            <person name="Sanders I.R."/>
            <person name="Henrissat B."/>
            <person name="Rensing S.A."/>
            <person name="Grigoriev I.V."/>
            <person name="Corradi N."/>
            <person name="Roux C."/>
            <person name="Martin F."/>
        </authorList>
    </citation>
    <scope>NUCLEOTIDE SEQUENCE [LARGE SCALE GENOMIC DNA]</scope>
    <source>
        <strain evidence="3 4">DAOM 197198</strain>
    </source>
</reference>
<dbReference type="InterPro" id="IPR011333">
    <property type="entry name" value="SKP1/BTB/POZ_sf"/>
</dbReference>
<dbReference type="Proteomes" id="UP000018888">
    <property type="component" value="Unassembled WGS sequence"/>
</dbReference>
<name>A0A2P4QNW6_RHIID</name>
<dbReference type="PROSITE" id="PS50097">
    <property type="entry name" value="BTB"/>
    <property type="match status" value="1"/>
</dbReference>
<evidence type="ECO:0000259" key="2">
    <source>
        <dbReference type="PROSITE" id="PS51886"/>
    </source>
</evidence>
<dbReference type="InterPro" id="IPR052407">
    <property type="entry name" value="BTB_POZ_domain_cont_9"/>
</dbReference>
<dbReference type="PANTHER" id="PTHR46306:SF1">
    <property type="entry name" value="BTB_POZ DOMAIN-CONTAINING PROTEIN 9"/>
    <property type="match status" value="1"/>
</dbReference>
<protein>
    <recommendedName>
        <fullName evidence="5">Serine-enriched protein</fullName>
    </recommendedName>
</protein>
<dbReference type="AlphaFoldDB" id="A0A2P4QNW6"/>
<dbReference type="SUPFAM" id="SSF54695">
    <property type="entry name" value="POZ domain"/>
    <property type="match status" value="1"/>
</dbReference>
<dbReference type="GO" id="GO:0005737">
    <property type="term" value="C:cytoplasm"/>
    <property type="evidence" value="ECO:0007669"/>
    <property type="project" value="TreeGrafter"/>
</dbReference>